<keyword evidence="2" id="KW-0472">Membrane</keyword>
<organism evidence="3 4">
    <name type="scientific">Lentinus tigrinus ALCF2SS1-6</name>
    <dbReference type="NCBI Taxonomy" id="1328759"/>
    <lineage>
        <taxon>Eukaryota</taxon>
        <taxon>Fungi</taxon>
        <taxon>Dikarya</taxon>
        <taxon>Basidiomycota</taxon>
        <taxon>Agaricomycotina</taxon>
        <taxon>Agaricomycetes</taxon>
        <taxon>Polyporales</taxon>
        <taxon>Polyporaceae</taxon>
        <taxon>Lentinus</taxon>
    </lineage>
</organism>
<dbReference type="OrthoDB" id="2757612at2759"/>
<evidence type="ECO:0000256" key="1">
    <source>
        <dbReference type="SAM" id="MobiDB-lite"/>
    </source>
</evidence>
<feature type="region of interest" description="Disordered" evidence="1">
    <location>
        <begin position="143"/>
        <end position="164"/>
    </location>
</feature>
<keyword evidence="2" id="KW-0812">Transmembrane</keyword>
<protein>
    <submittedName>
        <fullName evidence="3">Uncharacterized protein</fullName>
    </submittedName>
</protein>
<keyword evidence="4" id="KW-1185">Reference proteome</keyword>
<feature type="transmembrane region" description="Helical" evidence="2">
    <location>
        <begin position="6"/>
        <end position="28"/>
    </location>
</feature>
<keyword evidence="2" id="KW-1133">Transmembrane helix</keyword>
<sequence length="164" mass="18530">MANFDLSWAVFTGVFSIFAVIPGFLLFIHSQLPSQKIRTMFEALKEADDFYLSCIEEGLVYGTKADLYRSELQQCHVRAEAARFEAHAARTYIDDVTNWIKGLSRTIRQICWKVRDVRADISNASLRERERQAALRNLATANTASEGGEPGQCWSRPYLSSSTA</sequence>
<reference evidence="3" key="1">
    <citation type="journal article" date="2018" name="Genome Biol. Evol.">
        <title>Genomics and development of Lentinus tigrinus, a white-rot wood-decaying mushroom with dimorphic fruiting bodies.</title>
        <authorList>
            <person name="Wu B."/>
            <person name="Xu Z."/>
            <person name="Knudson A."/>
            <person name="Carlson A."/>
            <person name="Chen N."/>
            <person name="Kovaka S."/>
            <person name="LaButti K."/>
            <person name="Lipzen A."/>
            <person name="Pennachio C."/>
            <person name="Riley R."/>
            <person name="Schakwitz W."/>
            <person name="Umezawa K."/>
            <person name="Ohm R.A."/>
            <person name="Grigoriev I.V."/>
            <person name="Nagy L.G."/>
            <person name="Gibbons J."/>
            <person name="Hibbett D."/>
        </authorList>
    </citation>
    <scope>NUCLEOTIDE SEQUENCE [LARGE SCALE GENOMIC DNA]</scope>
    <source>
        <strain evidence="3">ALCF2SS1-6</strain>
    </source>
</reference>
<evidence type="ECO:0000313" key="4">
    <source>
        <dbReference type="Proteomes" id="UP000313359"/>
    </source>
</evidence>
<evidence type="ECO:0000313" key="3">
    <source>
        <dbReference type="EMBL" id="RPD57813.1"/>
    </source>
</evidence>
<gene>
    <name evidence="3" type="ORF">L227DRAFT_198497</name>
</gene>
<proteinExistence type="predicted"/>
<dbReference type="EMBL" id="ML122278">
    <property type="protein sequence ID" value="RPD57813.1"/>
    <property type="molecule type" value="Genomic_DNA"/>
</dbReference>
<evidence type="ECO:0000256" key="2">
    <source>
        <dbReference type="SAM" id="Phobius"/>
    </source>
</evidence>
<dbReference type="Proteomes" id="UP000313359">
    <property type="component" value="Unassembled WGS sequence"/>
</dbReference>
<dbReference type="AlphaFoldDB" id="A0A5C2S2M4"/>
<name>A0A5C2S2M4_9APHY</name>
<accession>A0A5C2S2M4</accession>